<keyword evidence="2" id="KW-1185">Reference proteome</keyword>
<evidence type="ECO:0000313" key="1">
    <source>
        <dbReference type="EMBL" id="CAG9952657.1"/>
    </source>
</evidence>
<reference evidence="1" key="1">
    <citation type="submission" date="2020-04" db="EMBL/GenBank/DDBJ databases">
        <authorList>
            <person name="Broberg M."/>
        </authorList>
    </citation>
    <scope>NUCLEOTIDE SEQUENCE</scope>
</reference>
<sequence>MTQPYHNQTGFADYEFSPPICPISRRQARLFYTVYVTYELGLSTIKFAGAEKPQLSYTYEQVTAKLEEYPVDKEIEAKCKQLVKTAYQNLAEYDYNSLAPRVSRNIQRPETVKTWQDYCLQSAKITNQAQELLQQLQRTPTPEPTTRKRNTTTMPPKKTRSSSRKDKEKSSTTPAKNTNEETTTPAATPSKPKKVRVVTPEQTQEDPFVDTDKTHVSAEEDSDNKDISAATQAKTSRKTPEKVSNKTAQTNPAATKTSMIEITSDEESTYSFSDEGEELAAESDQAKDEGKEYPLTVQNYGHRMGQIVTRQVDNEMPYWKVRFNRSQKKGGEESLDVMTLDYVMAGFRDVKNPEQSSHPLAEEYCKVEDKLKEVWDEIMDAKESKATTERKEYVSESAFIRRVKRQVDAAVKTYIRNRAEYAYNKRNTKDHNNQLPAKVDILALRYIDPCSFNGQIAAKLAFLGRVDLMIIGNMPEAEARTTFVQEMYFKRFEEDLRRKVEKSDYEMVNRHNDKVTTKFEERIAALEETNAELNLKNAAMETSIAALQLRLNVLEETVTKQKAAATQPKSPVLPEENEETELELDEVHPTPSKKPTSRGRTKQAAETPSKKTPAKPTVTKPATNPKTPAKRGAEAISGGSADRWGKRRNLEV</sequence>
<gene>
    <name evidence="1" type="ORF">CRV2_00017143</name>
</gene>
<reference evidence="1" key="2">
    <citation type="submission" date="2021-10" db="EMBL/GenBank/DDBJ databases">
        <authorList>
            <person name="Piombo E."/>
        </authorList>
    </citation>
    <scope>NUCLEOTIDE SEQUENCE</scope>
</reference>
<protein>
    <submittedName>
        <fullName evidence="1">Uncharacterized protein</fullName>
    </submittedName>
</protein>
<comment type="caution">
    <text evidence="1">The sequence shown here is derived from an EMBL/GenBank/DDBJ whole genome shotgun (WGS) entry which is preliminary data.</text>
</comment>
<dbReference type="Proteomes" id="UP000836387">
    <property type="component" value="Unassembled WGS sequence"/>
</dbReference>
<proteinExistence type="predicted"/>
<evidence type="ECO:0000313" key="2">
    <source>
        <dbReference type="Proteomes" id="UP000836387"/>
    </source>
</evidence>
<dbReference type="EMBL" id="CADEHS020000495">
    <property type="protein sequence ID" value="CAG9952657.1"/>
    <property type="molecule type" value="Genomic_DNA"/>
</dbReference>
<organism evidence="1 2">
    <name type="scientific">Clonostachys rosea f. rosea IK726</name>
    <dbReference type="NCBI Taxonomy" id="1349383"/>
    <lineage>
        <taxon>Eukaryota</taxon>
        <taxon>Fungi</taxon>
        <taxon>Dikarya</taxon>
        <taxon>Ascomycota</taxon>
        <taxon>Pezizomycotina</taxon>
        <taxon>Sordariomycetes</taxon>
        <taxon>Hypocreomycetidae</taxon>
        <taxon>Hypocreales</taxon>
        <taxon>Bionectriaceae</taxon>
        <taxon>Clonostachys</taxon>
    </lineage>
</organism>
<name>A0ACA9UJP1_BIOOC</name>
<accession>A0ACA9UJP1</accession>